<organism evidence="3 4">
    <name type="scientific">Kroppenstedtia sanguinis</name>
    <dbReference type="NCBI Taxonomy" id="1380684"/>
    <lineage>
        <taxon>Bacteria</taxon>
        <taxon>Bacillati</taxon>
        <taxon>Bacillota</taxon>
        <taxon>Bacilli</taxon>
        <taxon>Bacillales</taxon>
        <taxon>Thermoactinomycetaceae</taxon>
        <taxon>Kroppenstedtia</taxon>
    </lineage>
</organism>
<evidence type="ECO:0000256" key="2">
    <source>
        <dbReference type="SAM" id="Phobius"/>
    </source>
</evidence>
<feature type="transmembrane region" description="Helical" evidence="2">
    <location>
        <begin position="20"/>
        <end position="41"/>
    </location>
</feature>
<gene>
    <name evidence="3" type="ORF">ACFQ4Y_14005</name>
</gene>
<comment type="caution">
    <text evidence="3">The sequence shown here is derived from an EMBL/GenBank/DDBJ whole genome shotgun (WGS) entry which is preliminary data.</text>
</comment>
<keyword evidence="2" id="KW-1133">Transmembrane helix</keyword>
<feature type="region of interest" description="Disordered" evidence="1">
    <location>
        <begin position="44"/>
        <end position="63"/>
    </location>
</feature>
<evidence type="ECO:0000256" key="1">
    <source>
        <dbReference type="SAM" id="MobiDB-lite"/>
    </source>
</evidence>
<reference evidence="4" key="1">
    <citation type="journal article" date="2019" name="Int. J. Syst. Evol. Microbiol.">
        <title>The Global Catalogue of Microorganisms (GCM) 10K type strain sequencing project: providing services to taxonomists for standard genome sequencing and annotation.</title>
        <authorList>
            <consortium name="The Broad Institute Genomics Platform"/>
            <consortium name="The Broad Institute Genome Sequencing Center for Infectious Disease"/>
            <person name="Wu L."/>
            <person name="Ma J."/>
        </authorList>
    </citation>
    <scope>NUCLEOTIDE SEQUENCE [LARGE SCALE GENOMIC DNA]</scope>
    <source>
        <strain evidence="4">S1</strain>
    </source>
</reference>
<keyword evidence="2" id="KW-0472">Membrane</keyword>
<proteinExistence type="predicted"/>
<accession>A0ABW4CD19</accession>
<evidence type="ECO:0000313" key="3">
    <source>
        <dbReference type="EMBL" id="MFD1428016.1"/>
    </source>
</evidence>
<evidence type="ECO:0000313" key="4">
    <source>
        <dbReference type="Proteomes" id="UP001597282"/>
    </source>
</evidence>
<name>A0ABW4CD19_9BACL</name>
<keyword evidence="4" id="KW-1185">Reference proteome</keyword>
<dbReference type="EMBL" id="JBHTNU010000016">
    <property type="protein sequence ID" value="MFD1428016.1"/>
    <property type="molecule type" value="Genomic_DNA"/>
</dbReference>
<evidence type="ECO:0008006" key="5">
    <source>
        <dbReference type="Google" id="ProtNLM"/>
    </source>
</evidence>
<sequence>MVEHFLDFTLGPYGRMLGDFYFENQVWLNSLVVGVAIYKLFAKHKQKSAQPEHPAESNGDGMV</sequence>
<keyword evidence="2" id="KW-0812">Transmembrane</keyword>
<protein>
    <recommendedName>
        <fullName evidence="5">Prolipoprotein signal peptidase</fullName>
    </recommendedName>
</protein>
<dbReference type="Proteomes" id="UP001597282">
    <property type="component" value="Unassembled WGS sequence"/>
</dbReference>
<dbReference type="RefSeq" id="WP_380166524.1">
    <property type="nucleotide sequence ID" value="NZ_JBHTNU010000016.1"/>
</dbReference>